<sequence>MKTTLVCKKGLLARADGSVPEKTQIKMKPNAMKTTLVCKKGLLARADGSVSEKNADKNEAQCHEDVGL</sequence>
<feature type="compositionally biased region" description="Basic and acidic residues" evidence="1">
    <location>
        <begin position="53"/>
        <end position="68"/>
    </location>
</feature>
<name>A0ABT7QC68_9GAMM</name>
<dbReference type="EMBL" id="JAOPLU010000003">
    <property type="protein sequence ID" value="MDM5131534.1"/>
    <property type="molecule type" value="Genomic_DNA"/>
</dbReference>
<dbReference type="RefSeq" id="WP_042866673.1">
    <property type="nucleotide sequence ID" value="NZ_CDBL01000032.1"/>
</dbReference>
<evidence type="ECO:0000256" key="1">
    <source>
        <dbReference type="SAM" id="MobiDB-lite"/>
    </source>
</evidence>
<keyword evidence="3" id="KW-1185">Reference proteome</keyword>
<proteinExistence type="predicted"/>
<protein>
    <submittedName>
        <fullName evidence="2">Uncharacterized protein</fullName>
    </submittedName>
</protein>
<dbReference type="Proteomes" id="UP001168109">
    <property type="component" value="Unassembled WGS sequence"/>
</dbReference>
<reference evidence="2" key="1">
    <citation type="submission" date="2024-05" db="EMBL/GenBank/DDBJ databases">
        <title>WGS of Aeromonas isolates.</title>
        <authorList>
            <person name="Lee H."/>
        </authorList>
    </citation>
    <scope>NUCLEOTIDE SEQUENCE</scope>
    <source>
        <strain evidence="2">LP308</strain>
    </source>
</reference>
<comment type="caution">
    <text evidence="2">The sequence shown here is derived from an EMBL/GenBank/DDBJ whole genome shotgun (WGS) entry which is preliminary data.</text>
</comment>
<feature type="region of interest" description="Disordered" evidence="1">
    <location>
        <begin position="49"/>
        <end position="68"/>
    </location>
</feature>
<accession>A0ABT7QC68</accession>
<organism evidence="2 3">
    <name type="scientific">Aeromonas piscicola</name>
    <dbReference type="NCBI Taxonomy" id="600645"/>
    <lineage>
        <taxon>Bacteria</taxon>
        <taxon>Pseudomonadati</taxon>
        <taxon>Pseudomonadota</taxon>
        <taxon>Gammaproteobacteria</taxon>
        <taxon>Aeromonadales</taxon>
        <taxon>Aeromonadaceae</taxon>
        <taxon>Aeromonas</taxon>
    </lineage>
</organism>
<gene>
    <name evidence="2" type="ORF">OB962_11080</name>
</gene>
<evidence type="ECO:0000313" key="2">
    <source>
        <dbReference type="EMBL" id="MDM5131534.1"/>
    </source>
</evidence>
<evidence type="ECO:0000313" key="3">
    <source>
        <dbReference type="Proteomes" id="UP001168109"/>
    </source>
</evidence>